<reference evidence="3" key="2">
    <citation type="submission" date="2016-03" db="EMBL/GenBank/DDBJ databases">
        <title>Streptococcus antelopensis sp. nov., isolated from the feces of the Tibetan antelope (Pantholops hodgsonii) in Hoh Xil National Nature Reserve, Qinghai, China.</title>
        <authorList>
            <person name="Bai X."/>
        </authorList>
    </citation>
    <scope>NUCLEOTIDE SEQUENCE [LARGE SCALE GENOMIC DNA]</scope>
    <source>
        <strain evidence="3">TA 26</strain>
    </source>
</reference>
<name>A0A172QAH5_9STRE</name>
<gene>
    <name evidence="2" type="ORF">A0O21_08160</name>
</gene>
<dbReference type="EMBL" id="CP014699">
    <property type="protein sequence ID" value="AND80474.1"/>
    <property type="molecule type" value="Genomic_DNA"/>
</dbReference>
<evidence type="ECO:0000313" key="2">
    <source>
        <dbReference type="EMBL" id="AND80474.1"/>
    </source>
</evidence>
<feature type="transmembrane region" description="Helical" evidence="1">
    <location>
        <begin position="34"/>
        <end position="52"/>
    </location>
</feature>
<keyword evidence="3" id="KW-1185">Reference proteome</keyword>
<feature type="transmembrane region" description="Helical" evidence="1">
    <location>
        <begin position="142"/>
        <end position="164"/>
    </location>
</feature>
<sequence>MKYVTYFIIPWLSTMALLWFIMPPSHPSWIKPLSLLAVMLLQTVCFFIMLKLRVLDGTKEQQKRYFGLTEKLYTVTILTASAIYVKGIWVLSPASNPVWIKHLFLGLALLVLVGLALYFAFKKVDEYPDDRFYANLAKAASLTLLLMLVSLMVLSLVTFFVPFILTAGMVLVFSAAMVLIFDIAFYAFEKRGG</sequence>
<keyword evidence="1" id="KW-1133">Transmembrane helix</keyword>
<proteinExistence type="predicted"/>
<evidence type="ECO:0008006" key="4">
    <source>
        <dbReference type="Google" id="ProtNLM"/>
    </source>
</evidence>
<reference evidence="2 3" key="1">
    <citation type="journal article" date="2016" name="Int. J. Syst. Evol. Microbiol.">
        <title>Streptococcuspantholopis sp. nov., isolated from faeces of the Tibetan antelope (Pantholops hodgsonii).</title>
        <authorList>
            <person name="Bai X."/>
            <person name="Xiong Y."/>
            <person name="Lu S."/>
            <person name="Jin D."/>
            <person name="Lai X."/>
            <person name="Yang J."/>
            <person name="Niu L."/>
            <person name="Hu S."/>
            <person name="Meng X."/>
            <person name="Pu J."/>
            <person name="Ye C."/>
            <person name="Xu J."/>
        </authorList>
    </citation>
    <scope>NUCLEOTIDE SEQUENCE [LARGE SCALE GENOMIC DNA]</scope>
    <source>
        <strain evidence="2 3">TA 26</strain>
    </source>
</reference>
<dbReference type="RefSeq" id="WP_067065248.1">
    <property type="nucleotide sequence ID" value="NZ_CP014699.1"/>
</dbReference>
<evidence type="ECO:0000313" key="3">
    <source>
        <dbReference type="Proteomes" id="UP000077317"/>
    </source>
</evidence>
<protein>
    <recommendedName>
        <fullName evidence="4">DUF3796 domain-containing protein</fullName>
    </recommendedName>
</protein>
<dbReference type="KEGG" id="spat:A0O21_08160"/>
<feature type="transmembrane region" description="Helical" evidence="1">
    <location>
        <begin position="72"/>
        <end position="91"/>
    </location>
</feature>
<dbReference type="Proteomes" id="UP000077317">
    <property type="component" value="Chromosome"/>
</dbReference>
<dbReference type="OrthoDB" id="2217499at2"/>
<feature type="transmembrane region" description="Helical" evidence="1">
    <location>
        <begin position="170"/>
        <end position="188"/>
    </location>
</feature>
<keyword evidence="1" id="KW-0812">Transmembrane</keyword>
<feature type="transmembrane region" description="Helical" evidence="1">
    <location>
        <begin position="103"/>
        <end position="121"/>
    </location>
</feature>
<keyword evidence="1" id="KW-0472">Membrane</keyword>
<accession>A0A172QAH5</accession>
<organism evidence="2 3">
    <name type="scientific">Streptococcus pantholopis</name>
    <dbReference type="NCBI Taxonomy" id="1811193"/>
    <lineage>
        <taxon>Bacteria</taxon>
        <taxon>Bacillati</taxon>
        <taxon>Bacillota</taxon>
        <taxon>Bacilli</taxon>
        <taxon>Lactobacillales</taxon>
        <taxon>Streptococcaceae</taxon>
        <taxon>Streptococcus</taxon>
    </lineage>
</organism>
<dbReference type="AlphaFoldDB" id="A0A172QAH5"/>
<feature type="transmembrane region" description="Helical" evidence="1">
    <location>
        <begin position="5"/>
        <end position="22"/>
    </location>
</feature>
<evidence type="ECO:0000256" key="1">
    <source>
        <dbReference type="SAM" id="Phobius"/>
    </source>
</evidence>